<dbReference type="EMBL" id="LR778301">
    <property type="protein sequence ID" value="CAB1369055.1"/>
    <property type="molecule type" value="Genomic_DNA"/>
</dbReference>
<dbReference type="KEGG" id="doe:DENOEST_1890"/>
<evidence type="ECO:0000313" key="1">
    <source>
        <dbReference type="EMBL" id="CAB1369055.1"/>
    </source>
</evidence>
<dbReference type="Proteomes" id="UP000515733">
    <property type="component" value="Chromosome"/>
</dbReference>
<name>A0A6S6XXK0_9PROT</name>
<gene>
    <name evidence="1" type="ORF">DENOEST_1890</name>
</gene>
<accession>A0A6S6XXK0</accession>
<keyword evidence="2" id="KW-1185">Reference proteome</keyword>
<dbReference type="AlphaFoldDB" id="A0A6S6XXK0"/>
<evidence type="ECO:0000313" key="2">
    <source>
        <dbReference type="Proteomes" id="UP000515733"/>
    </source>
</evidence>
<organism evidence="1 2">
    <name type="scientific">Denitratisoma oestradiolicum</name>
    <dbReference type="NCBI Taxonomy" id="311182"/>
    <lineage>
        <taxon>Bacteria</taxon>
        <taxon>Pseudomonadati</taxon>
        <taxon>Pseudomonadota</taxon>
        <taxon>Betaproteobacteria</taxon>
        <taxon>Nitrosomonadales</taxon>
        <taxon>Sterolibacteriaceae</taxon>
        <taxon>Denitratisoma</taxon>
    </lineage>
</organism>
<reference evidence="1 2" key="1">
    <citation type="submission" date="2020-03" db="EMBL/GenBank/DDBJ databases">
        <authorList>
            <consortium name="Genoscope - CEA"/>
            <person name="William W."/>
        </authorList>
    </citation>
    <scope>NUCLEOTIDE SEQUENCE [LARGE SCALE GENOMIC DNA]</scope>
    <source>
        <strain evidence="2">DSM 16959</strain>
    </source>
</reference>
<proteinExistence type="predicted"/>
<sequence length="66" mass="7136">MPLRVKETMAKPSGLLESSVYAEGKSGEAAQPARPAMSSEDNSVLLIIFLSFPVSPQWSGYFRMSG</sequence>
<protein>
    <submittedName>
        <fullName evidence="1">Uncharacterized protein</fullName>
    </submittedName>
</protein>